<keyword evidence="1" id="KW-0812">Transmembrane</keyword>
<organism evidence="2 3">
    <name type="scientific">Aquipuribacter nitratireducens</name>
    <dbReference type="NCBI Taxonomy" id="650104"/>
    <lineage>
        <taxon>Bacteria</taxon>
        <taxon>Bacillati</taxon>
        <taxon>Actinomycetota</taxon>
        <taxon>Actinomycetes</taxon>
        <taxon>Micrococcales</taxon>
        <taxon>Intrasporangiaceae</taxon>
        <taxon>Aquipuribacter</taxon>
    </lineage>
</organism>
<sequence length="258" mass="25742">MTLFVGAGTVLNVLTVLVGGSVGLLLGARLPDRVREVAMDALGLGTLAIAVLSVLDVHDPALADAVGAGAALVVIGAALLGAVLGGLLRIEARLERVGHHLRALLLRAGPGHRRPREDEPGEHRFVEGFVTASLVFCVGPLTVLGAVNDGLGRGIDELAVKSLLDGVAAAAFASALGSGVLLSAMSVAVVQGSLTVVGALLGDLLDAAQVAALSATGGLLLLGVGLRLLRVRDVPVGDLLPALVVAPVIVAVVRSVLG</sequence>
<dbReference type="PANTHER" id="PTHR36111">
    <property type="entry name" value="INNER MEMBRANE PROTEIN-RELATED"/>
    <property type="match status" value="1"/>
</dbReference>
<feature type="transmembrane region" description="Helical" evidence="1">
    <location>
        <begin position="6"/>
        <end position="25"/>
    </location>
</feature>
<feature type="transmembrane region" description="Helical" evidence="1">
    <location>
        <begin position="167"/>
        <end position="190"/>
    </location>
</feature>
<dbReference type="Proteomes" id="UP001596122">
    <property type="component" value="Unassembled WGS sequence"/>
</dbReference>
<dbReference type="PANTHER" id="PTHR36111:SF2">
    <property type="entry name" value="INNER MEMBRANE PROTEIN"/>
    <property type="match status" value="1"/>
</dbReference>
<reference evidence="3" key="1">
    <citation type="journal article" date="2019" name="Int. J. Syst. Evol. Microbiol.">
        <title>The Global Catalogue of Microorganisms (GCM) 10K type strain sequencing project: providing services to taxonomists for standard genome sequencing and annotation.</title>
        <authorList>
            <consortium name="The Broad Institute Genomics Platform"/>
            <consortium name="The Broad Institute Genome Sequencing Center for Infectious Disease"/>
            <person name="Wu L."/>
            <person name="Ma J."/>
        </authorList>
    </citation>
    <scope>NUCLEOTIDE SEQUENCE [LARGE SCALE GENOMIC DNA]</scope>
    <source>
        <strain evidence="3">CCUG 43114</strain>
    </source>
</reference>
<dbReference type="Pfam" id="PF04474">
    <property type="entry name" value="DUF554"/>
    <property type="match status" value="1"/>
</dbReference>
<gene>
    <name evidence="2" type="ORF">ACFPJ6_02055</name>
</gene>
<feature type="transmembrane region" description="Helical" evidence="1">
    <location>
        <begin position="67"/>
        <end position="88"/>
    </location>
</feature>
<feature type="transmembrane region" description="Helical" evidence="1">
    <location>
        <begin position="37"/>
        <end position="55"/>
    </location>
</feature>
<evidence type="ECO:0000313" key="3">
    <source>
        <dbReference type="Proteomes" id="UP001596122"/>
    </source>
</evidence>
<keyword evidence="3" id="KW-1185">Reference proteome</keyword>
<keyword evidence="1" id="KW-0472">Membrane</keyword>
<protein>
    <submittedName>
        <fullName evidence="2">DUF554 family protein</fullName>
    </submittedName>
</protein>
<evidence type="ECO:0000313" key="2">
    <source>
        <dbReference type="EMBL" id="MFC5379563.1"/>
    </source>
</evidence>
<proteinExistence type="predicted"/>
<feature type="transmembrane region" description="Helical" evidence="1">
    <location>
        <begin position="236"/>
        <end position="257"/>
    </location>
</feature>
<name>A0ABW0GJA3_9MICO</name>
<evidence type="ECO:0000256" key="1">
    <source>
        <dbReference type="SAM" id="Phobius"/>
    </source>
</evidence>
<keyword evidence="1" id="KW-1133">Transmembrane helix</keyword>
<dbReference type="RefSeq" id="WP_340268704.1">
    <property type="nucleotide sequence ID" value="NZ_JBBEOG010000003.1"/>
</dbReference>
<dbReference type="InterPro" id="IPR007563">
    <property type="entry name" value="DUF554"/>
</dbReference>
<feature type="transmembrane region" description="Helical" evidence="1">
    <location>
        <begin position="210"/>
        <end position="229"/>
    </location>
</feature>
<comment type="caution">
    <text evidence="2">The sequence shown here is derived from an EMBL/GenBank/DDBJ whole genome shotgun (WGS) entry which is preliminary data.</text>
</comment>
<dbReference type="EMBL" id="JBHSLD010000004">
    <property type="protein sequence ID" value="MFC5379563.1"/>
    <property type="molecule type" value="Genomic_DNA"/>
</dbReference>
<accession>A0ABW0GJA3</accession>